<dbReference type="Proteomes" id="UP001062901">
    <property type="component" value="Unassembled WGS sequence"/>
</dbReference>
<evidence type="ECO:0008006" key="4">
    <source>
        <dbReference type="Google" id="ProtNLM"/>
    </source>
</evidence>
<dbReference type="EMBL" id="BAQD01000053">
    <property type="protein sequence ID" value="GBQ07950.1"/>
    <property type="molecule type" value="Genomic_DNA"/>
</dbReference>
<accession>A0ABQ0P064</accession>
<keyword evidence="1" id="KW-1133">Transmembrane helix</keyword>
<keyword evidence="1" id="KW-0812">Transmembrane</keyword>
<proteinExistence type="predicted"/>
<feature type="transmembrane region" description="Helical" evidence="1">
    <location>
        <begin position="6"/>
        <end position="28"/>
    </location>
</feature>
<name>A0ABQ0P064_9PROT</name>
<feature type="transmembrane region" description="Helical" evidence="1">
    <location>
        <begin position="40"/>
        <end position="61"/>
    </location>
</feature>
<reference evidence="2" key="1">
    <citation type="submission" date="2013-04" db="EMBL/GenBank/DDBJ databases">
        <title>The genome sequencing project of 58 acetic acid bacteria.</title>
        <authorList>
            <person name="Okamoto-Kainuma A."/>
            <person name="Ishikawa M."/>
            <person name="Umino S."/>
            <person name="Koizumi Y."/>
            <person name="Shiwa Y."/>
            <person name="Yoshikawa H."/>
            <person name="Matsutani M."/>
            <person name="Matsushita K."/>
        </authorList>
    </citation>
    <scope>NUCLEOTIDE SEQUENCE</scope>
    <source>
        <strain evidence="2">DSM 15669</strain>
    </source>
</reference>
<organism evidence="2 3">
    <name type="scientific">Saccharibacter floricola DSM 15669</name>
    <dbReference type="NCBI Taxonomy" id="1123227"/>
    <lineage>
        <taxon>Bacteria</taxon>
        <taxon>Pseudomonadati</taxon>
        <taxon>Pseudomonadota</taxon>
        <taxon>Alphaproteobacteria</taxon>
        <taxon>Acetobacterales</taxon>
        <taxon>Acetobacteraceae</taxon>
        <taxon>Saccharibacter</taxon>
    </lineage>
</organism>
<protein>
    <recommendedName>
        <fullName evidence="4">HIG1 domain-containing protein</fullName>
    </recommendedName>
</protein>
<gene>
    <name evidence="2" type="ORF">AA15669_1600</name>
</gene>
<evidence type="ECO:0000313" key="3">
    <source>
        <dbReference type="Proteomes" id="UP001062901"/>
    </source>
</evidence>
<sequence>MYGAITGKIAVTVVILLLCVARVAMLIYNRQRAQQGTGEIVSLVVQISIPLLVAVLVWKVLWY</sequence>
<comment type="caution">
    <text evidence="2">The sequence shown here is derived from an EMBL/GenBank/DDBJ whole genome shotgun (WGS) entry which is preliminary data.</text>
</comment>
<evidence type="ECO:0000256" key="1">
    <source>
        <dbReference type="SAM" id="Phobius"/>
    </source>
</evidence>
<keyword evidence="3" id="KW-1185">Reference proteome</keyword>
<evidence type="ECO:0000313" key="2">
    <source>
        <dbReference type="EMBL" id="GBQ07950.1"/>
    </source>
</evidence>
<keyword evidence="1" id="KW-0472">Membrane</keyword>
<dbReference type="RefSeq" id="WP_018981294.1">
    <property type="nucleotide sequence ID" value="NZ_BAQD01000053.1"/>
</dbReference>